<accession>J8ZRF6</accession>
<comment type="caution">
    <text evidence="1">The sequence shown here is derived from an EMBL/GenBank/DDBJ whole genome shotgun (WGS) entry which is preliminary data.</text>
</comment>
<dbReference type="EMBL" id="AFBI03000080">
    <property type="protein sequence ID" value="EJW02278.1"/>
    <property type="molecule type" value="Genomic_DNA"/>
</dbReference>
<proteinExistence type="predicted"/>
<dbReference type="AlphaFoldDB" id="J8ZRF6"/>
<dbReference type="HOGENOM" id="CLU_1354593_0_0_1"/>
<evidence type="ECO:0000313" key="2">
    <source>
        <dbReference type="Proteomes" id="UP000003163"/>
    </source>
</evidence>
<keyword evidence="2" id="KW-1185">Reference proteome</keyword>
<reference evidence="1 2" key="1">
    <citation type="submission" date="2011-08" db="EMBL/GenBank/DDBJ databases">
        <authorList>
            <person name="Liu Z.J."/>
            <person name="Shi F.L."/>
            <person name="Lu J.Q."/>
            <person name="Li M."/>
            <person name="Wang Z.L."/>
        </authorList>
    </citation>
    <scope>NUCLEOTIDE SEQUENCE [LARGE SCALE GENOMIC DNA]</scope>
    <source>
        <strain evidence="1 2">USNM 41457</strain>
    </source>
</reference>
<gene>
    <name evidence="1" type="ORF">EDEG_03284</name>
</gene>
<dbReference type="Proteomes" id="UP000003163">
    <property type="component" value="Unassembled WGS sequence"/>
</dbReference>
<reference evidence="2" key="2">
    <citation type="submission" date="2015-07" db="EMBL/GenBank/DDBJ databases">
        <title>Contrasting host-pathogen interactions and genome evolution in two generalist and specialist microsporidian pathogens of mosquitoes.</title>
        <authorList>
            <consortium name="The Broad Institute Genomics Platform"/>
            <consortium name="The Broad Institute Genome Sequencing Center for Infectious Disease"/>
            <person name="Cuomo C.A."/>
            <person name="Sanscrainte N.D."/>
            <person name="Goldberg J.M."/>
            <person name="Heiman D."/>
            <person name="Young S."/>
            <person name="Zeng Q."/>
            <person name="Becnel J.J."/>
            <person name="Birren B.W."/>
        </authorList>
    </citation>
    <scope>NUCLEOTIDE SEQUENCE [LARGE SCALE GENOMIC DNA]</scope>
    <source>
        <strain evidence="2">USNM 41457</strain>
    </source>
</reference>
<organism evidence="1 2">
    <name type="scientific">Edhazardia aedis (strain USNM 41457)</name>
    <name type="common">Microsporidian parasite</name>
    <dbReference type="NCBI Taxonomy" id="1003232"/>
    <lineage>
        <taxon>Eukaryota</taxon>
        <taxon>Fungi</taxon>
        <taxon>Fungi incertae sedis</taxon>
        <taxon>Microsporidia</taxon>
        <taxon>Edhazardia</taxon>
    </lineage>
</organism>
<dbReference type="InParanoid" id="J8ZRF6"/>
<sequence length="202" mass="24692">MKNFLNFSFILYKKLQSFFSMWPHNQKTVAKNFLIKRFYVLLIYYITGQDEDNDENNKLKFIDADWKFNKDFTHEKNTVPFISYIFDDFCCLFKTYLTNERANIQKCSLKSHIDSFFRNFMSFFSSYCDMLKNTELLKNYNLQLKYDINEVESLCAYILAIFSKMYENFDYYKKNCQNNSLLMIFHHRKRLTILYLRAKFTK</sequence>
<dbReference type="VEuPathDB" id="MicrosporidiaDB:EDEG_03284"/>
<evidence type="ECO:0000313" key="1">
    <source>
        <dbReference type="EMBL" id="EJW02278.1"/>
    </source>
</evidence>
<protein>
    <submittedName>
        <fullName evidence="1">Uncharacterized protein</fullName>
    </submittedName>
</protein>
<name>J8ZRF6_EDHAE</name>